<dbReference type="EC" id="3.1.3.2" evidence="3"/>
<evidence type="ECO:0000313" key="8">
    <source>
        <dbReference type="Proteomes" id="UP000694549"/>
    </source>
</evidence>
<dbReference type="PANTHER" id="PTHR11567:SF202">
    <property type="entry name" value="LYSOPHOSPHATIDIC ACID PHOSPHATASE TYPE 6"/>
    <property type="match status" value="1"/>
</dbReference>
<dbReference type="InterPro" id="IPR050645">
    <property type="entry name" value="Histidine_acid_phosphatase"/>
</dbReference>
<evidence type="ECO:0000256" key="4">
    <source>
        <dbReference type="ARBA" id="ARBA00033695"/>
    </source>
</evidence>
<dbReference type="PROSITE" id="PS00616">
    <property type="entry name" value="HIS_ACID_PHOSPHAT_1"/>
    <property type="match status" value="1"/>
</dbReference>
<comment type="catalytic activity">
    <reaction evidence="1">
        <text>1-(9Z-octadecenoyl)-sn-glycero-3-phosphate + H2O = 1-(9Z-octadecenoyl)-sn-glycerol + phosphate</text>
        <dbReference type="Rhea" id="RHEA:39835"/>
        <dbReference type="ChEBI" id="CHEBI:15377"/>
        <dbReference type="ChEBI" id="CHEBI:43474"/>
        <dbReference type="ChEBI" id="CHEBI:74544"/>
        <dbReference type="ChEBI" id="CHEBI:75757"/>
    </reaction>
    <physiologicalReaction direction="left-to-right" evidence="1">
        <dbReference type="Rhea" id="RHEA:39836"/>
    </physiologicalReaction>
</comment>
<dbReference type="InterPro" id="IPR029033">
    <property type="entry name" value="His_PPase_superfam"/>
</dbReference>
<dbReference type="FunFam" id="3.40.50.1240:FF:000030">
    <property type="entry name" value="Lysophosphatidic acid phosphatase type 6"/>
    <property type="match status" value="1"/>
</dbReference>
<dbReference type="Pfam" id="PF00328">
    <property type="entry name" value="His_Phos_2"/>
    <property type="match status" value="1"/>
</dbReference>
<dbReference type="InterPro" id="IPR033379">
    <property type="entry name" value="Acid_Pase_AS"/>
</dbReference>
<evidence type="ECO:0000256" key="5">
    <source>
        <dbReference type="ARBA" id="ARBA00053526"/>
    </source>
</evidence>
<evidence type="ECO:0000256" key="3">
    <source>
        <dbReference type="ARBA" id="ARBA00012646"/>
    </source>
</evidence>
<reference evidence="7" key="1">
    <citation type="submission" date="2025-08" db="UniProtKB">
        <authorList>
            <consortium name="Ensembl"/>
        </authorList>
    </citation>
    <scope>IDENTIFICATION</scope>
</reference>
<dbReference type="PANTHER" id="PTHR11567">
    <property type="entry name" value="ACID PHOSPHATASE-RELATED"/>
    <property type="match status" value="1"/>
</dbReference>
<protein>
    <recommendedName>
        <fullName evidence="6">Lysophosphatidic acid phosphatase type 6</fullName>
        <ecNumber evidence="3">3.1.3.2</ecNumber>
    </recommendedName>
</protein>
<dbReference type="GO" id="GO:0005739">
    <property type="term" value="C:mitochondrion"/>
    <property type="evidence" value="ECO:0007669"/>
    <property type="project" value="TreeGrafter"/>
</dbReference>
<evidence type="ECO:0000256" key="6">
    <source>
        <dbReference type="ARBA" id="ARBA00071693"/>
    </source>
</evidence>
<evidence type="ECO:0000256" key="2">
    <source>
        <dbReference type="ARBA" id="ARBA00005375"/>
    </source>
</evidence>
<comment type="catalytic activity">
    <reaction evidence="4">
        <text>a phosphate monoester + H2O = an alcohol + phosphate</text>
        <dbReference type="Rhea" id="RHEA:15017"/>
        <dbReference type="ChEBI" id="CHEBI:15377"/>
        <dbReference type="ChEBI" id="CHEBI:30879"/>
        <dbReference type="ChEBI" id="CHEBI:43474"/>
        <dbReference type="ChEBI" id="CHEBI:67140"/>
        <dbReference type="EC" id="3.1.3.2"/>
    </reaction>
    <physiologicalReaction direction="left-to-right" evidence="4">
        <dbReference type="Rhea" id="RHEA:15018"/>
    </physiologicalReaction>
</comment>
<reference evidence="7" key="2">
    <citation type="submission" date="2025-09" db="UniProtKB">
        <authorList>
            <consortium name="Ensembl"/>
        </authorList>
    </citation>
    <scope>IDENTIFICATION</scope>
</reference>
<dbReference type="GO" id="GO:0052642">
    <property type="term" value="F:lysophosphatidic acid phosphatase activity"/>
    <property type="evidence" value="ECO:0007669"/>
    <property type="project" value="TreeGrafter"/>
</dbReference>
<dbReference type="SUPFAM" id="SSF53254">
    <property type="entry name" value="Phosphoglycerate mutase-like"/>
    <property type="match status" value="1"/>
</dbReference>
<name>A0A8B9UKP7_9AVES</name>
<dbReference type="AlphaFoldDB" id="A0A8B9UKP7"/>
<accession>A0A8B9UKP7</accession>
<comment type="similarity">
    <text evidence="2">Belongs to the histidine acid phosphatase family.</text>
</comment>
<proteinExistence type="inferred from homology"/>
<dbReference type="GO" id="GO:2001311">
    <property type="term" value="P:lysobisphosphatidic acid metabolic process"/>
    <property type="evidence" value="ECO:0007669"/>
    <property type="project" value="TreeGrafter"/>
</dbReference>
<dbReference type="Ensembl" id="ENSAZOT00000011600.1">
    <property type="protein sequence ID" value="ENSAZOP00000010862.1"/>
    <property type="gene ID" value="ENSAZOG00000006861.1"/>
</dbReference>
<dbReference type="CDD" id="cd07061">
    <property type="entry name" value="HP_HAP_like"/>
    <property type="match status" value="1"/>
</dbReference>
<organism evidence="7 8">
    <name type="scientific">Anas zonorhyncha</name>
    <name type="common">Eastern spot-billed duck</name>
    <dbReference type="NCBI Taxonomy" id="75864"/>
    <lineage>
        <taxon>Eukaryota</taxon>
        <taxon>Metazoa</taxon>
        <taxon>Chordata</taxon>
        <taxon>Craniata</taxon>
        <taxon>Vertebrata</taxon>
        <taxon>Euteleostomi</taxon>
        <taxon>Archelosauria</taxon>
        <taxon>Archosauria</taxon>
        <taxon>Dinosauria</taxon>
        <taxon>Saurischia</taxon>
        <taxon>Theropoda</taxon>
        <taxon>Coelurosauria</taxon>
        <taxon>Aves</taxon>
        <taxon>Neognathae</taxon>
        <taxon>Galloanserae</taxon>
        <taxon>Anseriformes</taxon>
        <taxon>Anatidae</taxon>
        <taxon>Anatinae</taxon>
        <taxon>Anas</taxon>
    </lineage>
</organism>
<dbReference type="Proteomes" id="UP000694549">
    <property type="component" value="Unplaced"/>
</dbReference>
<dbReference type="Gene3D" id="3.40.50.1240">
    <property type="entry name" value="Phosphoglycerate mutase-like"/>
    <property type="match status" value="1"/>
</dbReference>
<comment type="function">
    <text evidence="5">Hydrolyzes lysophosphatidic acid (LPA) containing a medium length fatty acid chain to the corresponding monoacylglycerol. Has highest activity with lysophosphatidic acid containing myristate (C14:0), monounsaturated oleate (C18:1) or palmitate (C16:0), and lower activity with C18:0 and C6:0 lysophosphatidic acid.</text>
</comment>
<dbReference type="GO" id="GO:0003993">
    <property type="term" value="F:acid phosphatase activity"/>
    <property type="evidence" value="ECO:0007669"/>
    <property type="project" value="UniProtKB-EC"/>
</dbReference>
<sequence length="441" mass="49339">MLKENLLSTLTVEKSLLLTSTTNKPGASPLALPADLSWGLWARHQRRGAAPAEGQGAESGALELRLVQVLFRHGARTPLRPLPGAMPVEWHPRLLEVPARTRLDYAVTDLSGGPRPPSPYEENYKKTTFRGGVIAGQLTTVGMQQMFALGERLRRSYVEEANFLSPTFKPAEVLVRSTNIFRNLESTRCLLAGLYQQQKEGSVVIVTDDASSEILYPNYHNCQRLKCLSRQKLKNALLQPGISDDLKTIKEKMGIDGDKSVDFFLLLDNLYAEQAHGLPSNPVLKSFQQTVERRSVDSLLFFLEDGSREVLQMCVGVLFYTLQKNITEAADSSSPAEKARKLILYASHDVTLIPLLVALGTFDHKWPPYAADVTLELYQHQQSKEWFVRVSYHGEEQVVKGCRAGLCPLEEFLEVLSQYSVSPEEYNNLCSQVEENQQSDS</sequence>
<evidence type="ECO:0000256" key="1">
    <source>
        <dbReference type="ARBA" id="ARBA00000235"/>
    </source>
</evidence>
<dbReference type="InterPro" id="IPR000560">
    <property type="entry name" value="His_Pase_clade-2"/>
</dbReference>
<keyword evidence="8" id="KW-1185">Reference proteome</keyword>
<evidence type="ECO:0000313" key="7">
    <source>
        <dbReference type="Ensembl" id="ENSAZOP00000010862.1"/>
    </source>
</evidence>